<evidence type="ECO:0000256" key="1">
    <source>
        <dbReference type="ARBA" id="ARBA00004442"/>
    </source>
</evidence>
<accession>A0ABQ1K3S9</accession>
<evidence type="ECO:0000256" key="3">
    <source>
        <dbReference type="ARBA" id="ARBA00023237"/>
    </source>
</evidence>
<keyword evidence="5" id="KW-1185">Reference proteome</keyword>
<dbReference type="InterPro" id="IPR013784">
    <property type="entry name" value="Carb-bd-like_fold"/>
</dbReference>
<gene>
    <name evidence="4" type="ORF">GCM10007424_24390</name>
</gene>
<proteinExistence type="predicted"/>
<comment type="caution">
    <text evidence="4">The sequence shown here is derived from an EMBL/GenBank/DDBJ whole genome shotgun (WGS) entry which is preliminary data.</text>
</comment>
<name>A0ABQ1K3S9_9FLAO</name>
<dbReference type="InterPro" id="IPR036942">
    <property type="entry name" value="Beta-barrel_TonB_sf"/>
</dbReference>
<evidence type="ECO:0000313" key="4">
    <source>
        <dbReference type="EMBL" id="GGB83505.1"/>
    </source>
</evidence>
<comment type="subcellular location">
    <subcellularLocation>
        <location evidence="1">Cell outer membrane</location>
    </subcellularLocation>
</comment>
<keyword evidence="2" id="KW-0472">Membrane</keyword>
<organism evidence="4 5">
    <name type="scientific">Flavobacterium suaedae</name>
    <dbReference type="NCBI Taxonomy" id="1767027"/>
    <lineage>
        <taxon>Bacteria</taxon>
        <taxon>Pseudomonadati</taxon>
        <taxon>Bacteroidota</taxon>
        <taxon>Flavobacteriia</taxon>
        <taxon>Flavobacteriales</taxon>
        <taxon>Flavobacteriaceae</taxon>
        <taxon>Flavobacterium</taxon>
    </lineage>
</organism>
<reference evidence="5" key="1">
    <citation type="journal article" date="2019" name="Int. J. Syst. Evol. Microbiol.">
        <title>The Global Catalogue of Microorganisms (GCM) 10K type strain sequencing project: providing services to taxonomists for standard genome sequencing and annotation.</title>
        <authorList>
            <consortium name="The Broad Institute Genomics Platform"/>
            <consortium name="The Broad Institute Genome Sequencing Center for Infectious Disease"/>
            <person name="Wu L."/>
            <person name="Ma J."/>
        </authorList>
    </citation>
    <scope>NUCLEOTIDE SEQUENCE [LARGE SCALE GENOMIC DNA]</scope>
    <source>
        <strain evidence="5">CGMCC 1.15461</strain>
    </source>
</reference>
<keyword evidence="3" id="KW-0998">Cell outer membrane</keyword>
<evidence type="ECO:0000313" key="5">
    <source>
        <dbReference type="Proteomes" id="UP000615760"/>
    </source>
</evidence>
<dbReference type="SUPFAM" id="SSF49452">
    <property type="entry name" value="Starch-binding domain-like"/>
    <property type="match status" value="1"/>
</dbReference>
<evidence type="ECO:0000256" key="2">
    <source>
        <dbReference type="ARBA" id="ARBA00023136"/>
    </source>
</evidence>
<sequence>MQVVAVWAQQSASITGKVVDSKSQQPMQNVVATLQGTNQTALTNAEGVFVFENVADGKQSLDVNSTGYVSQSFSLEVEKGQNVDLGVITLEQDITTEQQLSLITITENDLGDDNGNSESTAGLLQASRDVFMQAAAYNFGQARFRVRGLDNAYGKTMVNGVPMDKLYDGRPQWSNWGGLNDATRNQEFTIGSDASDYTFGGLLGTQEINTRASLYRPGTRISFSSTNTNYNWRLMGTHASGMDSNGWAYVISASRRWAEEGHFEGTDYDANSFFASVEKKINDHHSLNFTSIYAENKRGKTSPNTQEVIDLVGWDYNSYWGYQNGKKRNSRDKDVEEPILMLSHYWTINENNSLTTNISYQFGKIGNSRLDFNYTRNPDPTYYRKLPSFYTTMHDNDVYVGDSEDNLNYAAAARAQFLASPQIDWDDLYEDNIENGESLAVLYEDRTDDKLFTANSILNSRLSDHVILNAGVTYRKLKSHNFQNLLDLLGGSGYLDIDPFLIGDARQSDLNNPNRVVGVGDEFGYNYNLFADVLDGFVQSRFSYNKVDFYAAVNYSRSEYQREGLYRNGNYSDNSFGKGDKKEFNNFGFKGGATYKITGRHMIDVNALYMTKAPTLRNSFPNARLNNKFTEGLESESIYGGDISYIIRAPKLKARVTAYYSKISDATDIGFYFTEGLGVLTAEGTQISENGNAFVSETVTGLDKLNMGGELGIEYKVTSTITATAAAAYGQYTFDSNPNVKLNVDNIRSTVDFGEATLKDYKQAGMPQQAYSFGLEYRDPHYWWIGANINYLADAYVDISPLLRTQNFFINNDDPDGYPFPEATEEGARALLKQEKLDPVTLFTLKGGKSWKVGDKIIGLFAVVNNVFDVTYKTGGFEQARNANYRQLTQDLAGPTRSFGTKYFHGYGRNFFVNLYVNF</sequence>
<keyword evidence="4" id="KW-0675">Receptor</keyword>
<dbReference type="Pfam" id="PF13620">
    <property type="entry name" value="CarboxypepD_reg"/>
    <property type="match status" value="1"/>
</dbReference>
<dbReference type="Proteomes" id="UP000615760">
    <property type="component" value="Unassembled WGS sequence"/>
</dbReference>
<dbReference type="Gene3D" id="2.40.170.20">
    <property type="entry name" value="TonB-dependent receptor, beta-barrel domain"/>
    <property type="match status" value="1"/>
</dbReference>
<dbReference type="Gene3D" id="2.60.40.1120">
    <property type="entry name" value="Carboxypeptidase-like, regulatory domain"/>
    <property type="match status" value="1"/>
</dbReference>
<dbReference type="EMBL" id="BMJE01000007">
    <property type="protein sequence ID" value="GGB83505.1"/>
    <property type="molecule type" value="Genomic_DNA"/>
</dbReference>
<dbReference type="SUPFAM" id="SSF56935">
    <property type="entry name" value="Porins"/>
    <property type="match status" value="1"/>
</dbReference>
<protein>
    <submittedName>
        <fullName evidence="4">TonB-dependent receptor</fullName>
    </submittedName>
</protein>